<sequence length="71" mass="7550">MSDDAPGRSSLGVLLVSGVLFAVGFLVLTSLLDVAFGDSLTTALRDNVDNSIVVATLWTVAMWVLKRRRAA</sequence>
<protein>
    <submittedName>
        <fullName evidence="1">Uncharacterized protein</fullName>
    </submittedName>
</protein>
<evidence type="ECO:0000313" key="1">
    <source>
        <dbReference type="EMBL" id="SDD89246.1"/>
    </source>
</evidence>
<dbReference type="Proteomes" id="UP000199034">
    <property type="component" value="Unassembled WGS sequence"/>
</dbReference>
<evidence type="ECO:0000313" key="2">
    <source>
        <dbReference type="Proteomes" id="UP000199034"/>
    </source>
</evidence>
<keyword evidence="2" id="KW-1185">Reference proteome</keyword>
<accession>A0A1G6YI64</accession>
<gene>
    <name evidence="1" type="ORF">SAMN05421872_11232</name>
</gene>
<organism evidence="1 2">
    <name type="scientific">Nocardioides lianchengensis</name>
    <dbReference type="NCBI Taxonomy" id="1045774"/>
    <lineage>
        <taxon>Bacteria</taxon>
        <taxon>Bacillati</taxon>
        <taxon>Actinomycetota</taxon>
        <taxon>Actinomycetes</taxon>
        <taxon>Propionibacteriales</taxon>
        <taxon>Nocardioidaceae</taxon>
        <taxon>Nocardioides</taxon>
    </lineage>
</organism>
<reference evidence="1 2" key="1">
    <citation type="submission" date="2016-10" db="EMBL/GenBank/DDBJ databases">
        <authorList>
            <person name="de Groot N.N."/>
        </authorList>
    </citation>
    <scope>NUCLEOTIDE SEQUENCE [LARGE SCALE GENOMIC DNA]</scope>
    <source>
        <strain evidence="1 2">CGMCC 4.6858</strain>
    </source>
</reference>
<name>A0A1G6YI64_9ACTN</name>
<proteinExistence type="predicted"/>
<dbReference type="RefSeq" id="WP_090860059.1">
    <property type="nucleotide sequence ID" value="NZ_FMZM01000012.1"/>
</dbReference>
<dbReference type="EMBL" id="FMZM01000012">
    <property type="protein sequence ID" value="SDD89246.1"/>
    <property type="molecule type" value="Genomic_DNA"/>
</dbReference>
<dbReference type="STRING" id="1045774.SAMN05421872_11232"/>
<dbReference type="AlphaFoldDB" id="A0A1G6YI64"/>